<gene>
    <name evidence="1" type="ORF">A6769_38480</name>
</gene>
<protein>
    <submittedName>
        <fullName evidence="1">Uncharacterized protein</fullName>
    </submittedName>
</protein>
<dbReference type="EMBL" id="LXQE01000026">
    <property type="protein sequence ID" value="RCJ41947.1"/>
    <property type="molecule type" value="Genomic_DNA"/>
</dbReference>
<dbReference type="SUPFAM" id="SSF88697">
    <property type="entry name" value="PUA domain-like"/>
    <property type="match status" value="1"/>
</dbReference>
<reference evidence="2" key="1">
    <citation type="submission" date="2016-04" db="EMBL/GenBank/DDBJ databases">
        <authorList>
            <person name="Tabuchi Yagui T.R."/>
        </authorList>
    </citation>
    <scope>NUCLEOTIDE SEQUENCE [LARGE SCALE GENOMIC DNA]</scope>
</reference>
<name>A0A367RZB8_NOSPU</name>
<dbReference type="Proteomes" id="UP000252085">
    <property type="component" value="Unassembled WGS sequence"/>
</dbReference>
<dbReference type="InterPro" id="IPR015947">
    <property type="entry name" value="PUA-like_sf"/>
</dbReference>
<sequence length="59" mass="7004">MGNLTRRFSLVAFVLEKPLLREDLKQEPMLKNLAVIRQPNATNYRITQQQQQRVHELKT</sequence>
<comment type="caution">
    <text evidence="1">The sequence shown here is derived from an EMBL/GenBank/DDBJ whole genome shotgun (WGS) entry which is preliminary data.</text>
</comment>
<proteinExistence type="predicted"/>
<evidence type="ECO:0000313" key="1">
    <source>
        <dbReference type="EMBL" id="RCJ41947.1"/>
    </source>
</evidence>
<organism evidence="1 2">
    <name type="scientific">Nostoc punctiforme NIES-2108</name>
    <dbReference type="NCBI Taxonomy" id="1356359"/>
    <lineage>
        <taxon>Bacteria</taxon>
        <taxon>Bacillati</taxon>
        <taxon>Cyanobacteriota</taxon>
        <taxon>Cyanophyceae</taxon>
        <taxon>Nostocales</taxon>
        <taxon>Nostocaceae</taxon>
        <taxon>Nostoc</taxon>
    </lineage>
</organism>
<evidence type="ECO:0000313" key="2">
    <source>
        <dbReference type="Proteomes" id="UP000252085"/>
    </source>
</evidence>
<dbReference type="AlphaFoldDB" id="A0A367RZB8"/>
<accession>A0A367RZB8</accession>